<dbReference type="GO" id="GO:0046872">
    <property type="term" value="F:metal ion binding"/>
    <property type="evidence" value="ECO:0007669"/>
    <property type="project" value="UniProtKB-KW"/>
</dbReference>
<dbReference type="GO" id="GO:0031499">
    <property type="term" value="C:TRAMP complex"/>
    <property type="evidence" value="ECO:0007669"/>
    <property type="project" value="TreeGrafter"/>
</dbReference>
<evidence type="ECO:0000256" key="6">
    <source>
        <dbReference type="ARBA" id="ARBA00022842"/>
    </source>
</evidence>
<dbReference type="GO" id="GO:0005730">
    <property type="term" value="C:nucleolus"/>
    <property type="evidence" value="ECO:0007669"/>
    <property type="project" value="TreeGrafter"/>
</dbReference>
<dbReference type="CDD" id="cd05402">
    <property type="entry name" value="NT_PAP_TUTase"/>
    <property type="match status" value="1"/>
</dbReference>
<keyword evidence="11" id="KW-1185">Reference proteome</keyword>
<name>A0AAU9IG90_9CILI</name>
<evidence type="ECO:0000256" key="4">
    <source>
        <dbReference type="ARBA" id="ARBA00022679"/>
    </source>
</evidence>
<dbReference type="InterPro" id="IPR045862">
    <property type="entry name" value="Trf4-like"/>
</dbReference>
<dbReference type="Proteomes" id="UP001162131">
    <property type="component" value="Unassembled WGS sequence"/>
</dbReference>
<evidence type="ECO:0000256" key="1">
    <source>
        <dbReference type="ARBA" id="ARBA00001936"/>
    </source>
</evidence>
<reference evidence="10" key="1">
    <citation type="submission" date="2021-09" db="EMBL/GenBank/DDBJ databases">
        <authorList>
            <consortium name="AG Swart"/>
            <person name="Singh M."/>
            <person name="Singh A."/>
            <person name="Seah K."/>
            <person name="Emmerich C."/>
        </authorList>
    </citation>
    <scope>NUCLEOTIDE SEQUENCE</scope>
    <source>
        <strain evidence="10">ATCC30299</strain>
    </source>
</reference>
<proteinExistence type="inferred from homology"/>
<evidence type="ECO:0000256" key="7">
    <source>
        <dbReference type="SAM" id="MobiDB-lite"/>
    </source>
</evidence>
<dbReference type="SUPFAM" id="SSF81301">
    <property type="entry name" value="Nucleotidyltransferase"/>
    <property type="match status" value="1"/>
</dbReference>
<dbReference type="InterPro" id="IPR054708">
    <property type="entry name" value="MTPAP-like_central"/>
</dbReference>
<dbReference type="Gene3D" id="1.10.1410.10">
    <property type="match status" value="1"/>
</dbReference>
<keyword evidence="6" id="KW-0460">Magnesium</keyword>
<feature type="domain" description="PAP-associated" evidence="8">
    <location>
        <begin position="261"/>
        <end position="318"/>
    </location>
</feature>
<evidence type="ECO:0000259" key="8">
    <source>
        <dbReference type="Pfam" id="PF03828"/>
    </source>
</evidence>
<dbReference type="GO" id="GO:0043634">
    <property type="term" value="P:polyadenylation-dependent ncRNA catabolic process"/>
    <property type="evidence" value="ECO:0007669"/>
    <property type="project" value="TreeGrafter"/>
</dbReference>
<evidence type="ECO:0000256" key="2">
    <source>
        <dbReference type="ARBA" id="ARBA00008593"/>
    </source>
</evidence>
<comment type="caution">
    <text evidence="10">The sequence shown here is derived from an EMBL/GenBank/DDBJ whole genome shotgun (WGS) entry which is preliminary data.</text>
</comment>
<dbReference type="PANTHER" id="PTHR23092">
    <property type="entry name" value="POLY(A) RNA POLYMERASE"/>
    <property type="match status" value="1"/>
</dbReference>
<dbReference type="EMBL" id="CAJZBQ010000001">
    <property type="protein sequence ID" value="CAG9310124.1"/>
    <property type="molecule type" value="Genomic_DNA"/>
</dbReference>
<dbReference type="FunFam" id="3.30.460.10:FF:000006">
    <property type="entry name" value="non-canonical poly(A) RNA polymerase PAPD5"/>
    <property type="match status" value="1"/>
</dbReference>
<dbReference type="EC" id="2.7.7.19" evidence="3"/>
<dbReference type="Pfam" id="PF03828">
    <property type="entry name" value="PAP_assoc"/>
    <property type="match status" value="1"/>
</dbReference>
<dbReference type="PANTHER" id="PTHR23092:SF15">
    <property type="entry name" value="INACTIVE NON-CANONICAL POLY(A) RNA POLYMERASE PROTEIN TRF4-2-RELATED"/>
    <property type="match status" value="1"/>
</dbReference>
<organism evidence="10 11">
    <name type="scientific">Blepharisma stoltei</name>
    <dbReference type="NCBI Taxonomy" id="1481888"/>
    <lineage>
        <taxon>Eukaryota</taxon>
        <taxon>Sar</taxon>
        <taxon>Alveolata</taxon>
        <taxon>Ciliophora</taxon>
        <taxon>Postciliodesmatophora</taxon>
        <taxon>Heterotrichea</taxon>
        <taxon>Heterotrichida</taxon>
        <taxon>Blepharismidae</taxon>
        <taxon>Blepharisma</taxon>
    </lineage>
</organism>
<feature type="domain" description="Poly(A) RNA polymerase mitochondrial-like central palm" evidence="9">
    <location>
        <begin position="69"/>
        <end position="200"/>
    </location>
</feature>
<dbReference type="InterPro" id="IPR002058">
    <property type="entry name" value="PAP_assoc"/>
</dbReference>
<evidence type="ECO:0000313" key="11">
    <source>
        <dbReference type="Proteomes" id="UP001162131"/>
    </source>
</evidence>
<dbReference type="GO" id="GO:0031123">
    <property type="term" value="P:RNA 3'-end processing"/>
    <property type="evidence" value="ECO:0007669"/>
    <property type="project" value="TreeGrafter"/>
</dbReference>
<gene>
    <name evidence="10" type="ORF">BSTOLATCC_MIC333</name>
</gene>
<feature type="region of interest" description="Disordered" evidence="7">
    <location>
        <begin position="1"/>
        <end position="45"/>
    </location>
</feature>
<dbReference type="GO" id="GO:0003729">
    <property type="term" value="F:mRNA binding"/>
    <property type="evidence" value="ECO:0007669"/>
    <property type="project" value="TreeGrafter"/>
</dbReference>
<evidence type="ECO:0000256" key="5">
    <source>
        <dbReference type="ARBA" id="ARBA00022723"/>
    </source>
</evidence>
<dbReference type="Pfam" id="PF22600">
    <property type="entry name" value="MTPAP-like_central"/>
    <property type="match status" value="1"/>
</dbReference>
<sequence>MSLNRGRSKPASESSLNKPRSRSRTPNPSPPKAGKKIMPAPDSPEDEDIELAPWVRKNTLKFKDSLLLLHEEIIDFYDFMQPTPSEKADQQSILNRLTEKTRNIWPNSEVNIFGSLANGLWLPTSDIDIVIKTQTDQDSATLIDLLSSDLVQSAMASEIEKIYNARVPIIKFVDRSTGLHVDISFNISGGIEGVNIVKEYLAKYPEVKYIVFVLKYFLKQRGLNETYLGGIGSFLLFCMVVSSVQMHPAHKGDNKHYGRYTLGHFLVNFFQLYGSEFNYLDVGISIKGNGSYFQKRTKEWCQTLGDFLCVECPQDTNNDVGKGAFGIKMIRKTFKHAHLLLCSQCYRVAKTPLNLILRTDDLIRNRYPHHKN</sequence>
<comment type="cofactor">
    <cofactor evidence="1">
        <name>Mn(2+)</name>
        <dbReference type="ChEBI" id="CHEBI:29035"/>
    </cofactor>
</comment>
<feature type="compositionally biased region" description="Polar residues" evidence="7">
    <location>
        <begin position="1"/>
        <end position="18"/>
    </location>
</feature>
<evidence type="ECO:0000313" key="10">
    <source>
        <dbReference type="EMBL" id="CAG9310124.1"/>
    </source>
</evidence>
<dbReference type="SUPFAM" id="SSF81631">
    <property type="entry name" value="PAP/OAS1 substrate-binding domain"/>
    <property type="match status" value="1"/>
</dbReference>
<evidence type="ECO:0000256" key="3">
    <source>
        <dbReference type="ARBA" id="ARBA00012388"/>
    </source>
</evidence>
<dbReference type="InterPro" id="IPR043519">
    <property type="entry name" value="NT_sf"/>
</dbReference>
<dbReference type="AlphaFoldDB" id="A0AAU9IG90"/>
<accession>A0AAU9IG90</accession>
<keyword evidence="5" id="KW-0479">Metal-binding</keyword>
<dbReference type="Gene3D" id="3.30.460.10">
    <property type="entry name" value="Beta Polymerase, domain 2"/>
    <property type="match status" value="1"/>
</dbReference>
<comment type="similarity">
    <text evidence="2">Belongs to the DNA polymerase type-B-like family.</text>
</comment>
<keyword evidence="4" id="KW-0808">Transferase</keyword>
<protein>
    <recommendedName>
        <fullName evidence="3">polynucleotide adenylyltransferase</fullName>
        <ecNumber evidence="3">2.7.7.19</ecNumber>
    </recommendedName>
</protein>
<evidence type="ECO:0000259" key="9">
    <source>
        <dbReference type="Pfam" id="PF22600"/>
    </source>
</evidence>
<dbReference type="GO" id="GO:1990817">
    <property type="term" value="F:poly(A) RNA polymerase activity"/>
    <property type="evidence" value="ECO:0007669"/>
    <property type="project" value="UniProtKB-EC"/>
</dbReference>